<keyword evidence="11" id="KW-0472">Membrane</keyword>
<dbReference type="InterPro" id="IPR003406">
    <property type="entry name" value="Glyco_trans_14"/>
</dbReference>
<evidence type="ECO:0000313" key="15">
    <source>
        <dbReference type="EMBL" id="UYQ95741.1"/>
    </source>
</evidence>
<keyword evidence="3" id="KW-0328">Glycosyltransferase</keyword>
<dbReference type="PANTHER" id="PTHR46025">
    <property type="entry name" value="XYLOSYLTRANSFERASE OXT"/>
    <property type="match status" value="1"/>
</dbReference>
<keyword evidence="6" id="KW-0479">Metal-binding</keyword>
<accession>A0ABY6JBS0</accession>
<dbReference type="Pfam" id="PF02485">
    <property type="entry name" value="Branch"/>
    <property type="match status" value="1"/>
</dbReference>
<keyword evidence="5" id="KW-0812">Transmembrane</keyword>
<dbReference type="EMBL" id="CP107006">
    <property type="protein sequence ID" value="UYQ95741.1"/>
    <property type="molecule type" value="Genomic_DNA"/>
</dbReference>
<evidence type="ECO:0000256" key="1">
    <source>
        <dbReference type="ARBA" id="ARBA00004323"/>
    </source>
</evidence>
<name>A0ABY6JBS0_9BACT</name>
<keyword evidence="16" id="KW-1185">Reference proteome</keyword>
<proteinExistence type="predicted"/>
<gene>
    <name evidence="15" type="ORF">MKQ68_11570</name>
</gene>
<evidence type="ECO:0000256" key="9">
    <source>
        <dbReference type="ARBA" id="ARBA00022989"/>
    </source>
</evidence>
<keyword evidence="10" id="KW-0333">Golgi apparatus</keyword>
<organism evidence="15 16">
    <name type="scientific">Chitinophaga horti</name>
    <dbReference type="NCBI Taxonomy" id="2920382"/>
    <lineage>
        <taxon>Bacteria</taxon>
        <taxon>Pseudomonadati</taxon>
        <taxon>Bacteroidota</taxon>
        <taxon>Chitinophagia</taxon>
        <taxon>Chitinophagales</taxon>
        <taxon>Chitinophagaceae</taxon>
        <taxon>Chitinophaga</taxon>
    </lineage>
</organism>
<evidence type="ECO:0000256" key="13">
    <source>
        <dbReference type="ARBA" id="ARBA00023180"/>
    </source>
</evidence>
<evidence type="ECO:0000256" key="3">
    <source>
        <dbReference type="ARBA" id="ARBA00022676"/>
    </source>
</evidence>
<keyword evidence="4" id="KW-0808">Transferase</keyword>
<dbReference type="InterPro" id="IPR043538">
    <property type="entry name" value="XYLT"/>
</dbReference>
<comment type="subcellular location">
    <subcellularLocation>
        <location evidence="2">Endoplasmic reticulum membrane</location>
        <topology evidence="2">Single-pass type II membrane protein</topology>
    </subcellularLocation>
    <subcellularLocation>
        <location evidence="1">Golgi apparatus membrane</location>
        <topology evidence="1">Single-pass type II membrane protein</topology>
    </subcellularLocation>
</comment>
<evidence type="ECO:0000256" key="8">
    <source>
        <dbReference type="ARBA" id="ARBA00022968"/>
    </source>
</evidence>
<evidence type="ECO:0000256" key="12">
    <source>
        <dbReference type="ARBA" id="ARBA00023157"/>
    </source>
</evidence>
<evidence type="ECO:0000256" key="7">
    <source>
        <dbReference type="ARBA" id="ARBA00022824"/>
    </source>
</evidence>
<evidence type="ECO:0000256" key="2">
    <source>
        <dbReference type="ARBA" id="ARBA00004648"/>
    </source>
</evidence>
<protein>
    <recommendedName>
        <fullName evidence="14">Peptide O-xylosyltransferase</fullName>
    </recommendedName>
</protein>
<keyword evidence="8" id="KW-0735">Signal-anchor</keyword>
<keyword evidence="9" id="KW-1133">Transmembrane helix</keyword>
<dbReference type="PANTHER" id="PTHR46025:SF3">
    <property type="entry name" value="XYLOSYLTRANSFERASE OXT"/>
    <property type="match status" value="1"/>
</dbReference>
<evidence type="ECO:0000313" key="16">
    <source>
        <dbReference type="Proteomes" id="UP001162741"/>
    </source>
</evidence>
<reference evidence="15" key="1">
    <citation type="submission" date="2022-10" db="EMBL/GenBank/DDBJ databases">
        <title>Chitinophaga sp. nov., isolated from soil.</title>
        <authorList>
            <person name="Jeon C.O."/>
        </authorList>
    </citation>
    <scope>NUCLEOTIDE SEQUENCE</scope>
    <source>
        <strain evidence="15">R8</strain>
    </source>
</reference>
<keyword evidence="7" id="KW-0256">Endoplasmic reticulum</keyword>
<evidence type="ECO:0000256" key="5">
    <source>
        <dbReference type="ARBA" id="ARBA00022692"/>
    </source>
</evidence>
<dbReference type="Proteomes" id="UP001162741">
    <property type="component" value="Chromosome"/>
</dbReference>
<keyword evidence="12" id="KW-1015">Disulfide bond</keyword>
<dbReference type="RefSeq" id="WP_264283430.1">
    <property type="nucleotide sequence ID" value="NZ_CP107006.1"/>
</dbReference>
<evidence type="ECO:0000256" key="4">
    <source>
        <dbReference type="ARBA" id="ARBA00022679"/>
    </source>
</evidence>
<evidence type="ECO:0000256" key="11">
    <source>
        <dbReference type="ARBA" id="ARBA00023136"/>
    </source>
</evidence>
<evidence type="ECO:0000256" key="10">
    <source>
        <dbReference type="ARBA" id="ARBA00023034"/>
    </source>
</evidence>
<evidence type="ECO:0000256" key="6">
    <source>
        <dbReference type="ARBA" id="ARBA00022723"/>
    </source>
</evidence>
<keyword evidence="13" id="KW-0325">Glycoprotein</keyword>
<sequence>MRIAYLILAHTNIPQLATLIELLTRDGHACCFVHLDKRLYHRRHAAYLRKHCRPGSYHLLPGPNVINWGGFSIVLASLRLIDQCLNYRHEKFAYLSLISGMDLPLKSTEQFVAYLGKHQHPAYMETFTLPDSSRWGGSGGLDRLHYYWFTDELSRPEVHSLVASQKQAGARRNMPASLHQMYGGSQWWTMSHASAEYMIEYVNNHPEVVRFFKHSYVPDEIFFNTILHNSPFSAAIYQGNLRHIDWSAGGSSPKTFTSADFDMLIAQDAWFARKFDMLVDADIIERVKAHVAQ</sequence>
<evidence type="ECO:0000256" key="14">
    <source>
        <dbReference type="ARBA" id="ARBA00042865"/>
    </source>
</evidence>